<feature type="coiled-coil region" evidence="3">
    <location>
        <begin position="24"/>
        <end position="107"/>
    </location>
</feature>
<evidence type="ECO:0000256" key="1">
    <source>
        <dbReference type="ARBA" id="ARBA00022734"/>
    </source>
</evidence>
<dbReference type="Pfam" id="PF00059">
    <property type="entry name" value="Lectin_C"/>
    <property type="match status" value="1"/>
</dbReference>
<accession>A0A671TKQ9</accession>
<dbReference type="GO" id="GO:0030246">
    <property type="term" value="F:carbohydrate binding"/>
    <property type="evidence" value="ECO:0007669"/>
    <property type="project" value="UniProtKB-KW"/>
</dbReference>
<dbReference type="Proteomes" id="UP000472265">
    <property type="component" value="Chromosome 1"/>
</dbReference>
<dbReference type="GeneTree" id="ENSGT01020000230338"/>
<feature type="domain" description="C-type lectin" evidence="4">
    <location>
        <begin position="113"/>
        <end position="222"/>
    </location>
</feature>
<dbReference type="Gene3D" id="1.20.5.400">
    <property type="match status" value="2"/>
</dbReference>
<dbReference type="InterPro" id="IPR001304">
    <property type="entry name" value="C-type_lectin-like"/>
</dbReference>
<evidence type="ECO:0000313" key="5">
    <source>
        <dbReference type="Ensembl" id="ENSSAUP00010001926.1"/>
    </source>
</evidence>
<evidence type="ECO:0000256" key="3">
    <source>
        <dbReference type="SAM" id="Coils"/>
    </source>
</evidence>
<dbReference type="CDD" id="cd03590">
    <property type="entry name" value="CLECT_DC-SIGN_like"/>
    <property type="match status" value="1"/>
</dbReference>
<dbReference type="PROSITE" id="PS00615">
    <property type="entry name" value="C_TYPE_LECTIN_1"/>
    <property type="match status" value="1"/>
</dbReference>
<reference evidence="5" key="3">
    <citation type="submission" date="2025-09" db="UniProtKB">
        <authorList>
            <consortium name="Ensembl"/>
        </authorList>
    </citation>
    <scope>IDENTIFICATION</scope>
</reference>
<sequence length="227" mass="27022">QTATSQNTSNNNLSNARDQLQTSYYNLTKERDQLQTSYNNLAEERDQLQTSYYNLTDERDQLQTSYNNLTEERDQLQTSYYNLTNERDRLQERVEVLTKDKNNLQGNSYPYFYYVSSTKKTWQQSRDDCRQKGADLMIINSKEEQDFANRFKKYMWIGLIDSEREGTWKWVDGTLLTKRFSYWASGEPNGRTHENCGDIKNYDAEKSWNDESCSHSLYWVCEKKLLP</sequence>
<dbReference type="SMART" id="SM00034">
    <property type="entry name" value="CLECT"/>
    <property type="match status" value="1"/>
</dbReference>
<dbReference type="FunCoup" id="A0A671TKQ9">
    <property type="interactions" value="289"/>
</dbReference>
<dbReference type="InterPro" id="IPR050111">
    <property type="entry name" value="C-type_lectin/snaclec_domain"/>
</dbReference>
<organism evidence="5 6">
    <name type="scientific">Sparus aurata</name>
    <name type="common">Gilthead sea bream</name>
    <dbReference type="NCBI Taxonomy" id="8175"/>
    <lineage>
        <taxon>Eukaryota</taxon>
        <taxon>Metazoa</taxon>
        <taxon>Chordata</taxon>
        <taxon>Craniata</taxon>
        <taxon>Vertebrata</taxon>
        <taxon>Euteleostomi</taxon>
        <taxon>Actinopterygii</taxon>
        <taxon>Neopterygii</taxon>
        <taxon>Teleostei</taxon>
        <taxon>Neoteleostei</taxon>
        <taxon>Acanthomorphata</taxon>
        <taxon>Eupercaria</taxon>
        <taxon>Spariformes</taxon>
        <taxon>Sparidae</taxon>
        <taxon>Sparus</taxon>
    </lineage>
</organism>
<keyword evidence="3" id="KW-0175">Coiled coil</keyword>
<dbReference type="Ensembl" id="ENSSAUT00010002002.1">
    <property type="protein sequence ID" value="ENSSAUP00010001926.1"/>
    <property type="gene ID" value="ENSSAUG00010000965.1"/>
</dbReference>
<keyword evidence="1" id="KW-0430">Lectin</keyword>
<dbReference type="Gene3D" id="3.10.100.10">
    <property type="entry name" value="Mannose-Binding Protein A, subunit A"/>
    <property type="match status" value="1"/>
</dbReference>
<dbReference type="SUPFAM" id="SSF90257">
    <property type="entry name" value="Myosin rod fragments"/>
    <property type="match status" value="1"/>
</dbReference>
<dbReference type="PANTHER" id="PTHR22803">
    <property type="entry name" value="MANNOSE, PHOSPHOLIPASE, LECTIN RECEPTOR RELATED"/>
    <property type="match status" value="1"/>
</dbReference>
<proteinExistence type="predicted"/>
<evidence type="ECO:0000256" key="2">
    <source>
        <dbReference type="ARBA" id="ARBA00023157"/>
    </source>
</evidence>
<name>A0A671TKQ9_SPAAU</name>
<reference evidence="5" key="1">
    <citation type="submission" date="2021-04" db="EMBL/GenBank/DDBJ databases">
        <authorList>
            <consortium name="Wellcome Sanger Institute Data Sharing"/>
        </authorList>
    </citation>
    <scope>NUCLEOTIDE SEQUENCE [LARGE SCALE GENOMIC DNA]</scope>
</reference>
<dbReference type="OMA" id="VMNDASC"/>
<dbReference type="InterPro" id="IPR016187">
    <property type="entry name" value="CTDL_fold"/>
</dbReference>
<evidence type="ECO:0000259" key="4">
    <source>
        <dbReference type="PROSITE" id="PS50041"/>
    </source>
</evidence>
<dbReference type="AlphaFoldDB" id="A0A671TKQ9"/>
<dbReference type="InParanoid" id="A0A671TKQ9"/>
<keyword evidence="2" id="KW-1015">Disulfide bond</keyword>
<dbReference type="SUPFAM" id="SSF56436">
    <property type="entry name" value="C-type lectin-like"/>
    <property type="match status" value="1"/>
</dbReference>
<dbReference type="InterPro" id="IPR018378">
    <property type="entry name" value="C-type_lectin_CS"/>
</dbReference>
<evidence type="ECO:0000313" key="6">
    <source>
        <dbReference type="Proteomes" id="UP000472265"/>
    </source>
</evidence>
<reference evidence="5" key="2">
    <citation type="submission" date="2025-08" db="UniProtKB">
        <authorList>
            <consortium name="Ensembl"/>
        </authorList>
    </citation>
    <scope>IDENTIFICATION</scope>
</reference>
<protein>
    <recommendedName>
        <fullName evidence="4">C-type lectin domain-containing protein</fullName>
    </recommendedName>
</protein>
<dbReference type="PROSITE" id="PS50041">
    <property type="entry name" value="C_TYPE_LECTIN_2"/>
    <property type="match status" value="1"/>
</dbReference>
<keyword evidence="6" id="KW-1185">Reference proteome</keyword>
<dbReference type="InterPro" id="IPR016186">
    <property type="entry name" value="C-type_lectin-like/link_sf"/>
</dbReference>
<dbReference type="InterPro" id="IPR033989">
    <property type="entry name" value="CD209-like_CTLD"/>
</dbReference>